<protein>
    <submittedName>
        <fullName evidence="1">NAD-dependent malic enzyme, mitochondrial-like</fullName>
    </submittedName>
</protein>
<dbReference type="SUPFAM" id="SSF51735">
    <property type="entry name" value="NAD(P)-binding Rossmann-fold domains"/>
    <property type="match status" value="1"/>
</dbReference>
<dbReference type="InterPro" id="IPR036291">
    <property type="entry name" value="NAD(P)-bd_dom_sf"/>
</dbReference>
<dbReference type="Proteomes" id="UP001230051">
    <property type="component" value="Unassembled WGS sequence"/>
</dbReference>
<evidence type="ECO:0000313" key="1">
    <source>
        <dbReference type="EMBL" id="KAK1140175.1"/>
    </source>
</evidence>
<dbReference type="AlphaFoldDB" id="A0AAD8FNU9"/>
<dbReference type="Gene3D" id="3.40.50.720">
    <property type="entry name" value="NAD(P)-binding Rossmann-like Domain"/>
    <property type="match status" value="1"/>
</dbReference>
<name>A0AAD8FNU9_ACIOX</name>
<gene>
    <name evidence="1" type="primary">ME3</name>
    <name evidence="1" type="ORF">AOXY_G37420</name>
</gene>
<comment type="caution">
    <text evidence="1">The sequence shown here is derived from an EMBL/GenBank/DDBJ whole genome shotgun (WGS) entry which is preliminary data.</text>
</comment>
<accession>A0AAD8FNU9</accession>
<sequence length="90" mass="10476">MSQGKLYPPLSNIREVSIRIAVKVVEYVYAHGVAFHYPEPLHKEQFIRSKIWNIEYDSFCLIFMIGQNLQQNRPNSSEVTVPKQGDHEQS</sequence>
<organism evidence="1 2">
    <name type="scientific">Acipenser oxyrinchus oxyrinchus</name>
    <dbReference type="NCBI Taxonomy" id="40147"/>
    <lineage>
        <taxon>Eukaryota</taxon>
        <taxon>Metazoa</taxon>
        <taxon>Chordata</taxon>
        <taxon>Craniata</taxon>
        <taxon>Vertebrata</taxon>
        <taxon>Euteleostomi</taxon>
        <taxon>Actinopterygii</taxon>
        <taxon>Chondrostei</taxon>
        <taxon>Acipenseriformes</taxon>
        <taxon>Acipenseridae</taxon>
        <taxon>Acipenser</taxon>
    </lineage>
</organism>
<dbReference type="EMBL" id="JAGXEW010000395">
    <property type="protein sequence ID" value="KAK1140175.1"/>
    <property type="molecule type" value="Genomic_DNA"/>
</dbReference>
<reference evidence="1" key="1">
    <citation type="submission" date="2022-02" db="EMBL/GenBank/DDBJ databases">
        <title>Atlantic sturgeon de novo genome assembly.</title>
        <authorList>
            <person name="Stock M."/>
            <person name="Klopp C."/>
            <person name="Guiguen Y."/>
            <person name="Cabau C."/>
            <person name="Parinello H."/>
            <person name="Santidrian Yebra-Pimentel E."/>
            <person name="Kuhl H."/>
            <person name="Dirks R.P."/>
            <person name="Guessner J."/>
            <person name="Wuertz S."/>
            <person name="Du K."/>
            <person name="Schartl M."/>
        </authorList>
    </citation>
    <scope>NUCLEOTIDE SEQUENCE</scope>
    <source>
        <strain evidence="1">STURGEONOMICS-FGT-2020</strain>
        <tissue evidence="1">Whole blood</tissue>
    </source>
</reference>
<keyword evidence="2" id="KW-1185">Reference proteome</keyword>
<evidence type="ECO:0000313" key="2">
    <source>
        <dbReference type="Proteomes" id="UP001230051"/>
    </source>
</evidence>
<proteinExistence type="predicted"/>